<dbReference type="InterPro" id="IPR005829">
    <property type="entry name" value="Sugar_transporter_CS"/>
</dbReference>
<dbReference type="InterPro" id="IPR011701">
    <property type="entry name" value="MFS"/>
</dbReference>
<feature type="domain" description="Major facilitator superfamily (MFS) profile" evidence="8">
    <location>
        <begin position="19"/>
        <end position="409"/>
    </location>
</feature>
<dbReference type="InterPro" id="IPR050171">
    <property type="entry name" value="MFS_Transporters"/>
</dbReference>
<reference evidence="9 10" key="1">
    <citation type="submission" date="2023-01" db="EMBL/GenBank/DDBJ databases">
        <title>Draft genome sequence of Nocardiopsis sp. RSe5-2 isolated from halophytes.</title>
        <authorList>
            <person name="Duangmal K."/>
            <person name="Chantavorakit T."/>
        </authorList>
    </citation>
    <scope>NUCLEOTIDE SEQUENCE [LARGE SCALE GENOMIC DNA]</scope>
    <source>
        <strain evidence="9 10">RSe5-2</strain>
    </source>
</reference>
<keyword evidence="3" id="KW-1003">Cell membrane</keyword>
<accession>A0ABT4UBB9</accession>
<dbReference type="PROSITE" id="PS50850">
    <property type="entry name" value="MFS"/>
    <property type="match status" value="1"/>
</dbReference>
<evidence type="ECO:0000256" key="4">
    <source>
        <dbReference type="ARBA" id="ARBA00022692"/>
    </source>
</evidence>
<feature type="transmembrane region" description="Helical" evidence="7">
    <location>
        <begin position="377"/>
        <end position="397"/>
    </location>
</feature>
<dbReference type="Gene3D" id="1.20.1250.20">
    <property type="entry name" value="MFS general substrate transporter like domains"/>
    <property type="match status" value="1"/>
</dbReference>
<feature type="transmembrane region" description="Helical" evidence="7">
    <location>
        <begin position="111"/>
        <end position="133"/>
    </location>
</feature>
<evidence type="ECO:0000313" key="9">
    <source>
        <dbReference type="EMBL" id="MDA2814261.1"/>
    </source>
</evidence>
<feature type="transmembrane region" description="Helical" evidence="7">
    <location>
        <begin position="218"/>
        <end position="240"/>
    </location>
</feature>
<evidence type="ECO:0000313" key="10">
    <source>
        <dbReference type="Proteomes" id="UP001527866"/>
    </source>
</evidence>
<dbReference type="SUPFAM" id="SSF103473">
    <property type="entry name" value="MFS general substrate transporter"/>
    <property type="match status" value="1"/>
</dbReference>
<name>A0ABT4UBB9_9ACTN</name>
<keyword evidence="4 7" id="KW-0812">Transmembrane</keyword>
<feature type="transmembrane region" description="Helical" evidence="7">
    <location>
        <begin position="345"/>
        <end position="365"/>
    </location>
</feature>
<evidence type="ECO:0000256" key="1">
    <source>
        <dbReference type="ARBA" id="ARBA00004651"/>
    </source>
</evidence>
<dbReference type="InterPro" id="IPR020846">
    <property type="entry name" value="MFS_dom"/>
</dbReference>
<keyword evidence="10" id="KW-1185">Reference proteome</keyword>
<feature type="transmembrane region" description="Helical" evidence="7">
    <location>
        <begin position="252"/>
        <end position="272"/>
    </location>
</feature>
<dbReference type="Proteomes" id="UP001527866">
    <property type="component" value="Unassembled WGS sequence"/>
</dbReference>
<comment type="caution">
    <text evidence="9">The sequence shown here is derived from an EMBL/GenBank/DDBJ whole genome shotgun (WGS) entry which is preliminary data.</text>
</comment>
<evidence type="ECO:0000256" key="3">
    <source>
        <dbReference type="ARBA" id="ARBA00022475"/>
    </source>
</evidence>
<evidence type="ECO:0000256" key="5">
    <source>
        <dbReference type="ARBA" id="ARBA00022989"/>
    </source>
</evidence>
<dbReference type="PANTHER" id="PTHR23517:SF13">
    <property type="entry name" value="MAJOR FACILITATOR SUPERFAMILY MFS_1"/>
    <property type="match status" value="1"/>
</dbReference>
<feature type="transmembrane region" description="Helical" evidence="7">
    <location>
        <begin position="279"/>
        <end position="300"/>
    </location>
</feature>
<dbReference type="EMBL" id="JAQFWQ010000111">
    <property type="protein sequence ID" value="MDA2814261.1"/>
    <property type="molecule type" value="Genomic_DNA"/>
</dbReference>
<evidence type="ECO:0000256" key="6">
    <source>
        <dbReference type="ARBA" id="ARBA00023136"/>
    </source>
</evidence>
<evidence type="ECO:0000256" key="2">
    <source>
        <dbReference type="ARBA" id="ARBA00022448"/>
    </source>
</evidence>
<feature type="transmembrane region" description="Helical" evidence="7">
    <location>
        <begin position="86"/>
        <end position="105"/>
    </location>
</feature>
<dbReference type="PANTHER" id="PTHR23517">
    <property type="entry name" value="RESISTANCE PROTEIN MDTM, PUTATIVE-RELATED-RELATED"/>
    <property type="match status" value="1"/>
</dbReference>
<comment type="subcellular location">
    <subcellularLocation>
        <location evidence="1">Cell membrane</location>
        <topology evidence="1">Multi-pass membrane protein</topology>
    </subcellularLocation>
</comment>
<keyword evidence="5 7" id="KW-1133">Transmembrane helix</keyword>
<dbReference type="InterPro" id="IPR036259">
    <property type="entry name" value="MFS_trans_sf"/>
</dbReference>
<sequence length="409" mass="40282">MPTTAVRSAPPRRGAAGATAAALLAATLVTFLGASAAPTPLYALYQEAWGMASSTTTVVFGVYALGLLASLLVVGRLSDHVGRRPVLLGAIVLEIVSVAVFLVAGDLTALIAARVLQGLATGAATAVIGAALLDVVPATGPIITGAAPVAGMGLGALGSGALVQFAPAPMRLVYVVLIVLLLVEAVGVARMAETAERRPGAVASLRPTVSVPAQARRAMLVAAPIDIAVWALGGFLMSLGPALTTQVTGSHAPMAGGATVFALTGAGALAIVGLRTVPALRVMLIGAPTLAAGIVVLLAGAQFGSAVLFFAGAVVSGVGWGAGFQGALRTVVPLAGPNERAGLMSAFYVLSYLALCLPAIAAGVATDRFGLTAVTDVYGAALIVLAALAMAGTLAMSRARTAAAAGRAD</sequence>
<evidence type="ECO:0000256" key="7">
    <source>
        <dbReference type="SAM" id="Phobius"/>
    </source>
</evidence>
<organism evidence="9 10">
    <name type="scientific">Nocardiopsis endophytica</name>
    <dbReference type="NCBI Taxonomy" id="3018445"/>
    <lineage>
        <taxon>Bacteria</taxon>
        <taxon>Bacillati</taxon>
        <taxon>Actinomycetota</taxon>
        <taxon>Actinomycetes</taxon>
        <taxon>Streptosporangiales</taxon>
        <taxon>Nocardiopsidaceae</taxon>
        <taxon>Nocardiopsis</taxon>
    </lineage>
</organism>
<proteinExistence type="predicted"/>
<keyword evidence="6 7" id="KW-0472">Membrane</keyword>
<dbReference type="RefSeq" id="WP_270689591.1">
    <property type="nucleotide sequence ID" value="NZ_JAQFWQ010000111.1"/>
</dbReference>
<gene>
    <name evidence="9" type="ORF">O4J56_26670</name>
</gene>
<dbReference type="Pfam" id="PF07690">
    <property type="entry name" value="MFS_1"/>
    <property type="match status" value="1"/>
</dbReference>
<keyword evidence="2" id="KW-0813">Transport</keyword>
<feature type="transmembrane region" description="Helical" evidence="7">
    <location>
        <begin position="52"/>
        <end position="74"/>
    </location>
</feature>
<feature type="transmembrane region" description="Helical" evidence="7">
    <location>
        <begin position="306"/>
        <end position="324"/>
    </location>
</feature>
<evidence type="ECO:0000259" key="8">
    <source>
        <dbReference type="PROSITE" id="PS50850"/>
    </source>
</evidence>
<protein>
    <submittedName>
        <fullName evidence="9">MFS transporter</fullName>
    </submittedName>
</protein>
<feature type="transmembrane region" description="Helical" evidence="7">
    <location>
        <begin position="145"/>
        <end position="166"/>
    </location>
</feature>
<dbReference type="PROSITE" id="PS00216">
    <property type="entry name" value="SUGAR_TRANSPORT_1"/>
    <property type="match status" value="1"/>
</dbReference>
<feature type="transmembrane region" description="Helical" evidence="7">
    <location>
        <begin position="172"/>
        <end position="189"/>
    </location>
</feature>